<proteinExistence type="predicted"/>
<dbReference type="EMBL" id="CM000762">
    <property type="protein sequence ID" value="KXG32619.1"/>
    <property type="molecule type" value="Genomic_DNA"/>
</dbReference>
<dbReference type="AlphaFoldDB" id="A0A1B6Q3W6"/>
<keyword evidence="3" id="KW-1185">Reference proteome</keyword>
<name>A0A1B6Q3W6_SORBI</name>
<dbReference type="Gramene" id="KXG32619">
    <property type="protein sequence ID" value="KXG32619"/>
    <property type="gene ID" value="SORBI_3003G175700"/>
</dbReference>
<evidence type="ECO:0000256" key="1">
    <source>
        <dbReference type="SAM" id="SignalP"/>
    </source>
</evidence>
<keyword evidence="1" id="KW-0732">Signal</keyword>
<feature type="signal peptide" evidence="1">
    <location>
        <begin position="1"/>
        <end position="18"/>
    </location>
</feature>
<sequence length="73" mass="7659">MAQKQLVLLFSLVALIAAETAVPHATAEAVLPSEPEMYSAAPAISDKKIWIAPRGTLFNPPRLPPNGARAAAP</sequence>
<accession>A0A1B6Q3W6</accession>
<protein>
    <submittedName>
        <fullName evidence="2">Uncharacterized protein</fullName>
    </submittedName>
</protein>
<organism evidence="2 3">
    <name type="scientific">Sorghum bicolor</name>
    <name type="common">Sorghum</name>
    <name type="synonym">Sorghum vulgare</name>
    <dbReference type="NCBI Taxonomy" id="4558"/>
    <lineage>
        <taxon>Eukaryota</taxon>
        <taxon>Viridiplantae</taxon>
        <taxon>Streptophyta</taxon>
        <taxon>Embryophyta</taxon>
        <taxon>Tracheophyta</taxon>
        <taxon>Spermatophyta</taxon>
        <taxon>Magnoliopsida</taxon>
        <taxon>Liliopsida</taxon>
        <taxon>Poales</taxon>
        <taxon>Poaceae</taxon>
        <taxon>PACMAD clade</taxon>
        <taxon>Panicoideae</taxon>
        <taxon>Andropogonodae</taxon>
        <taxon>Andropogoneae</taxon>
        <taxon>Sorghinae</taxon>
        <taxon>Sorghum</taxon>
    </lineage>
</organism>
<evidence type="ECO:0000313" key="3">
    <source>
        <dbReference type="Proteomes" id="UP000000768"/>
    </source>
</evidence>
<gene>
    <name evidence="2" type="ORF">SORBI_3003G175700</name>
</gene>
<reference evidence="2 3" key="1">
    <citation type="journal article" date="2009" name="Nature">
        <title>The Sorghum bicolor genome and the diversification of grasses.</title>
        <authorList>
            <person name="Paterson A.H."/>
            <person name="Bowers J.E."/>
            <person name="Bruggmann R."/>
            <person name="Dubchak I."/>
            <person name="Grimwood J."/>
            <person name="Gundlach H."/>
            <person name="Haberer G."/>
            <person name="Hellsten U."/>
            <person name="Mitros T."/>
            <person name="Poliakov A."/>
            <person name="Schmutz J."/>
            <person name="Spannagl M."/>
            <person name="Tang H."/>
            <person name="Wang X."/>
            <person name="Wicker T."/>
            <person name="Bharti A.K."/>
            <person name="Chapman J."/>
            <person name="Feltus F.A."/>
            <person name="Gowik U."/>
            <person name="Grigoriev I.V."/>
            <person name="Lyons E."/>
            <person name="Maher C.A."/>
            <person name="Martis M."/>
            <person name="Narechania A."/>
            <person name="Otillar R.P."/>
            <person name="Penning B.W."/>
            <person name="Salamov A.A."/>
            <person name="Wang Y."/>
            <person name="Zhang L."/>
            <person name="Carpita N.C."/>
            <person name="Freeling M."/>
            <person name="Gingle A.R."/>
            <person name="Hash C.T."/>
            <person name="Keller B."/>
            <person name="Klein P."/>
            <person name="Kresovich S."/>
            <person name="McCann M.C."/>
            <person name="Ming R."/>
            <person name="Peterson D.G."/>
            <person name="Mehboob-ur-Rahman"/>
            <person name="Ware D."/>
            <person name="Westhoff P."/>
            <person name="Mayer K.F."/>
            <person name="Messing J."/>
            <person name="Rokhsar D.S."/>
        </authorList>
    </citation>
    <scope>NUCLEOTIDE SEQUENCE [LARGE SCALE GENOMIC DNA]</scope>
    <source>
        <strain evidence="3">cv. BTx623</strain>
    </source>
</reference>
<dbReference type="InParanoid" id="A0A1B6Q3W6"/>
<evidence type="ECO:0000313" key="2">
    <source>
        <dbReference type="EMBL" id="KXG32619.1"/>
    </source>
</evidence>
<dbReference type="Proteomes" id="UP000000768">
    <property type="component" value="Chromosome 3"/>
</dbReference>
<feature type="chain" id="PRO_5008589401" evidence="1">
    <location>
        <begin position="19"/>
        <end position="73"/>
    </location>
</feature>
<reference evidence="3" key="2">
    <citation type="journal article" date="2018" name="Plant J.">
        <title>The Sorghum bicolor reference genome: improved assembly, gene annotations, a transcriptome atlas, and signatures of genome organization.</title>
        <authorList>
            <person name="McCormick R.F."/>
            <person name="Truong S.K."/>
            <person name="Sreedasyam A."/>
            <person name="Jenkins J."/>
            <person name="Shu S."/>
            <person name="Sims D."/>
            <person name="Kennedy M."/>
            <person name="Amirebrahimi M."/>
            <person name="Weers B.D."/>
            <person name="McKinley B."/>
            <person name="Mattison A."/>
            <person name="Morishige D.T."/>
            <person name="Grimwood J."/>
            <person name="Schmutz J."/>
            <person name="Mullet J.E."/>
        </authorList>
    </citation>
    <scope>NUCLEOTIDE SEQUENCE [LARGE SCALE GENOMIC DNA]</scope>
    <source>
        <strain evidence="3">cv. BTx623</strain>
    </source>
</reference>